<name>A0A7S2ZAQ4_9RHOD</name>
<dbReference type="InterPro" id="IPR000690">
    <property type="entry name" value="Matrin/U1-C_Znf_C2H2"/>
</dbReference>
<evidence type="ECO:0000259" key="12">
    <source>
        <dbReference type="PROSITE" id="PS50157"/>
    </source>
</evidence>
<dbReference type="InterPro" id="IPR041661">
    <property type="entry name" value="ZN622/Rei1/Reh1_Znf-C2H2"/>
</dbReference>
<evidence type="ECO:0000256" key="2">
    <source>
        <dbReference type="ARBA" id="ARBA00004496"/>
    </source>
</evidence>
<keyword evidence="7 11" id="KW-0863">Zinc-finger</keyword>
<feature type="domain" description="Matrin-type" evidence="13">
    <location>
        <begin position="87"/>
        <end position="117"/>
    </location>
</feature>
<evidence type="ECO:0000256" key="5">
    <source>
        <dbReference type="ARBA" id="ARBA00022723"/>
    </source>
</evidence>
<proteinExistence type="inferred from homology"/>
<gene>
    <name evidence="14" type="ORF">RMAR00112_LOCUS1027</name>
</gene>
<evidence type="ECO:0000256" key="11">
    <source>
        <dbReference type="PROSITE-ProRule" id="PRU00042"/>
    </source>
</evidence>
<dbReference type="EMBL" id="HBHW01001252">
    <property type="protein sequence ID" value="CAE0033087.1"/>
    <property type="molecule type" value="Transcribed_RNA"/>
</dbReference>
<evidence type="ECO:0000259" key="13">
    <source>
        <dbReference type="PROSITE" id="PS50171"/>
    </source>
</evidence>
<dbReference type="InterPro" id="IPR003604">
    <property type="entry name" value="Matrin/U1-like-C_Znf_C2H2"/>
</dbReference>
<dbReference type="Gene3D" id="3.30.160.60">
    <property type="entry name" value="Classic Zinc Finger"/>
    <property type="match status" value="1"/>
</dbReference>
<dbReference type="InterPro" id="IPR040025">
    <property type="entry name" value="Znf622/Rei1/Reh1"/>
</dbReference>
<evidence type="ECO:0000256" key="7">
    <source>
        <dbReference type="ARBA" id="ARBA00022771"/>
    </source>
</evidence>
<dbReference type="InterPro" id="IPR022755">
    <property type="entry name" value="Znf_C2H2_jaz"/>
</dbReference>
<evidence type="ECO:0000256" key="9">
    <source>
        <dbReference type="ARBA" id="ARBA00023242"/>
    </source>
</evidence>
<evidence type="ECO:0000256" key="6">
    <source>
        <dbReference type="ARBA" id="ARBA00022737"/>
    </source>
</evidence>
<organism evidence="14">
    <name type="scientific">Rhodosorus marinus</name>
    <dbReference type="NCBI Taxonomy" id="101924"/>
    <lineage>
        <taxon>Eukaryota</taxon>
        <taxon>Rhodophyta</taxon>
        <taxon>Stylonematophyceae</taxon>
        <taxon>Stylonematales</taxon>
        <taxon>Stylonemataceae</taxon>
        <taxon>Rhodosorus</taxon>
    </lineage>
</organism>
<dbReference type="GO" id="GO:0030687">
    <property type="term" value="C:preribosome, large subunit precursor"/>
    <property type="evidence" value="ECO:0007669"/>
    <property type="project" value="TreeGrafter"/>
</dbReference>
<dbReference type="AlphaFoldDB" id="A0A7S2ZAQ4"/>
<dbReference type="SMART" id="SM00355">
    <property type="entry name" value="ZnF_C2H2"/>
    <property type="match status" value="3"/>
</dbReference>
<feature type="domain" description="C2H2-type" evidence="12">
    <location>
        <begin position="201"/>
        <end position="226"/>
    </location>
</feature>
<dbReference type="SMART" id="SM00451">
    <property type="entry name" value="ZnF_U1"/>
    <property type="match status" value="3"/>
</dbReference>
<protein>
    <recommendedName>
        <fullName evidence="15">C2H2-type domain-containing protein</fullName>
    </recommendedName>
</protein>
<keyword evidence="4" id="KW-0690">Ribosome biogenesis</keyword>
<evidence type="ECO:0000256" key="3">
    <source>
        <dbReference type="ARBA" id="ARBA00022490"/>
    </source>
</evidence>
<comment type="subcellular location">
    <subcellularLocation>
        <location evidence="2">Cytoplasm</location>
    </subcellularLocation>
    <subcellularLocation>
        <location evidence="1">Nucleus</location>
    </subcellularLocation>
</comment>
<dbReference type="InterPro" id="IPR036236">
    <property type="entry name" value="Znf_C2H2_sf"/>
</dbReference>
<dbReference type="PROSITE" id="PS00028">
    <property type="entry name" value="ZINC_FINGER_C2H2_1"/>
    <property type="match status" value="2"/>
</dbReference>
<dbReference type="PANTHER" id="PTHR13182:SF8">
    <property type="entry name" value="CYTOPLASMIC 60S SUBUNIT BIOGENESIS FACTOR ZNF622"/>
    <property type="match status" value="1"/>
</dbReference>
<evidence type="ECO:0000256" key="10">
    <source>
        <dbReference type="ARBA" id="ARBA00034126"/>
    </source>
</evidence>
<feature type="domain" description="C2H2-type" evidence="12">
    <location>
        <begin position="87"/>
        <end position="116"/>
    </location>
</feature>
<evidence type="ECO:0000256" key="8">
    <source>
        <dbReference type="ARBA" id="ARBA00022833"/>
    </source>
</evidence>
<dbReference type="InterPro" id="IPR013087">
    <property type="entry name" value="Znf_C2H2_type"/>
</dbReference>
<dbReference type="GO" id="GO:0008270">
    <property type="term" value="F:zinc ion binding"/>
    <property type="evidence" value="ECO:0007669"/>
    <property type="project" value="UniProtKB-KW"/>
</dbReference>
<evidence type="ECO:0008006" key="15">
    <source>
        <dbReference type="Google" id="ProtNLM"/>
    </source>
</evidence>
<keyword evidence="6" id="KW-0677">Repeat</keyword>
<dbReference type="PROSITE" id="PS50157">
    <property type="entry name" value="ZINC_FINGER_C2H2_2"/>
    <property type="match status" value="2"/>
</dbReference>
<sequence length="433" mass="49315">MSEHIPGQGVALGRHGESITCMGCRIVVAAENQREHYHSDWHRVNLKRRVAGLGPISSGEFEVRVKELEEKSKQEASKKEKRERKGYFCEYCSKRFSSEKALEQHERSKRHIDQVRAANGAASEDEEMEGEETHDVVEERLEQAEMIPLTNCLFCNHISDDVEANAKHMAKLHGCFIPYVESLLSIESLLTYLGEKVGVGYACVFCSRSFSAVFSVQKHMIDKNHSRMIDSEQEWYDEYGEFYAWEDEDGMADGEEWEEVVGEEREMILSKHEAGVDREGNGAWEDEDGMADGEEWEEVVGEEREMILSKHEAGVDREGNGASGPEEAITEDDTAVELVLNSGTRVGHRSMLRYYKQAPRPRETRDSVQLTRIMGEYRMIGQGSVSSKQVALPSRKQLESKRRLDNQVSKRQYYIGKLKANTNIAIMNSGYRP</sequence>
<keyword evidence="3" id="KW-0963">Cytoplasm</keyword>
<dbReference type="PANTHER" id="PTHR13182">
    <property type="entry name" value="ZINC FINGER PROTEIN 622"/>
    <property type="match status" value="1"/>
</dbReference>
<dbReference type="Pfam" id="PF12171">
    <property type="entry name" value="zf-C2H2_jaz"/>
    <property type="match status" value="1"/>
</dbReference>
<dbReference type="SUPFAM" id="SSF57667">
    <property type="entry name" value="beta-beta-alpha zinc fingers"/>
    <property type="match status" value="3"/>
</dbReference>
<comment type="similarity">
    <text evidence="10">Belongs to the REI1 family.</text>
</comment>
<dbReference type="GO" id="GO:0005737">
    <property type="term" value="C:cytoplasm"/>
    <property type="evidence" value="ECO:0007669"/>
    <property type="project" value="UniProtKB-SubCell"/>
</dbReference>
<dbReference type="GO" id="GO:0042273">
    <property type="term" value="P:ribosomal large subunit biogenesis"/>
    <property type="evidence" value="ECO:0007669"/>
    <property type="project" value="TreeGrafter"/>
</dbReference>
<dbReference type="PROSITE" id="PS50171">
    <property type="entry name" value="ZF_MATRIN"/>
    <property type="match status" value="1"/>
</dbReference>
<evidence type="ECO:0000256" key="4">
    <source>
        <dbReference type="ARBA" id="ARBA00022517"/>
    </source>
</evidence>
<keyword evidence="5" id="KW-0479">Metal-binding</keyword>
<reference evidence="14" key="1">
    <citation type="submission" date="2021-01" db="EMBL/GenBank/DDBJ databases">
        <authorList>
            <person name="Corre E."/>
            <person name="Pelletier E."/>
            <person name="Niang G."/>
            <person name="Scheremetjew M."/>
            <person name="Finn R."/>
            <person name="Kale V."/>
            <person name="Holt S."/>
            <person name="Cochrane G."/>
            <person name="Meng A."/>
            <person name="Brown T."/>
            <person name="Cohen L."/>
        </authorList>
    </citation>
    <scope>NUCLEOTIDE SEQUENCE</scope>
    <source>
        <strain evidence="14">CCMP 769</strain>
    </source>
</reference>
<dbReference type="GO" id="GO:0005634">
    <property type="term" value="C:nucleus"/>
    <property type="evidence" value="ECO:0007669"/>
    <property type="project" value="UniProtKB-SubCell"/>
</dbReference>
<dbReference type="GO" id="GO:0003676">
    <property type="term" value="F:nucleic acid binding"/>
    <property type="evidence" value="ECO:0007669"/>
    <property type="project" value="InterPro"/>
</dbReference>
<keyword evidence="9" id="KW-0539">Nucleus</keyword>
<evidence type="ECO:0000256" key="1">
    <source>
        <dbReference type="ARBA" id="ARBA00004123"/>
    </source>
</evidence>
<dbReference type="Pfam" id="PF12756">
    <property type="entry name" value="zf-C2H2_2"/>
    <property type="match status" value="1"/>
</dbReference>
<evidence type="ECO:0000313" key="14">
    <source>
        <dbReference type="EMBL" id="CAE0033087.1"/>
    </source>
</evidence>
<keyword evidence="8" id="KW-0862">Zinc</keyword>
<accession>A0A7S2ZAQ4</accession>